<keyword evidence="2" id="KW-1185">Reference proteome</keyword>
<accession>A0A1W1VRM2</accession>
<gene>
    <name evidence="1" type="ORF">SAMN00017405_1446</name>
</gene>
<dbReference type="OrthoDB" id="1683573at2"/>
<dbReference type="InterPro" id="IPR025619">
    <property type="entry name" value="YlzJ"/>
</dbReference>
<dbReference type="Pfam" id="PF14035">
    <property type="entry name" value="YlzJ"/>
    <property type="match status" value="1"/>
</dbReference>
<evidence type="ECO:0000313" key="2">
    <source>
        <dbReference type="Proteomes" id="UP000192731"/>
    </source>
</evidence>
<reference evidence="1 2" key="1">
    <citation type="submission" date="2017-04" db="EMBL/GenBank/DDBJ databases">
        <authorList>
            <person name="Afonso C.L."/>
            <person name="Miller P.J."/>
            <person name="Scott M.A."/>
            <person name="Spackman E."/>
            <person name="Goraichik I."/>
            <person name="Dimitrov K.M."/>
            <person name="Suarez D.L."/>
            <person name="Swayne D.E."/>
        </authorList>
    </citation>
    <scope>NUCLEOTIDE SEQUENCE [LARGE SCALE GENOMIC DNA]</scope>
    <source>
        <strain evidence="1 2">DSM 11270</strain>
    </source>
</reference>
<dbReference type="AlphaFoldDB" id="A0A1W1VRM2"/>
<proteinExistence type="predicted"/>
<sequence>MADVLYTNVPLEVIMYEEPEPQNYQDIEYNGIQMQVEPLGWNKFRVVRIYSTDLSNYLNPVLQPGSIVGQ</sequence>
<protein>
    <submittedName>
        <fullName evidence="1">YlzJ-like protein</fullName>
    </submittedName>
</protein>
<dbReference type="RefSeq" id="WP_084054301.1">
    <property type="nucleotide sequence ID" value="NZ_FWWT01000023.1"/>
</dbReference>
<dbReference type="EMBL" id="FWWT01000023">
    <property type="protein sequence ID" value="SMB96032.1"/>
    <property type="molecule type" value="Genomic_DNA"/>
</dbReference>
<organism evidence="1 2">
    <name type="scientific">Desulfonispora thiosulfatigenes DSM 11270</name>
    <dbReference type="NCBI Taxonomy" id="656914"/>
    <lineage>
        <taxon>Bacteria</taxon>
        <taxon>Bacillati</taxon>
        <taxon>Bacillota</taxon>
        <taxon>Clostridia</taxon>
        <taxon>Eubacteriales</taxon>
        <taxon>Peptococcaceae</taxon>
        <taxon>Desulfonispora</taxon>
    </lineage>
</organism>
<name>A0A1W1VRM2_DESTI</name>
<dbReference type="Proteomes" id="UP000192731">
    <property type="component" value="Unassembled WGS sequence"/>
</dbReference>
<evidence type="ECO:0000313" key="1">
    <source>
        <dbReference type="EMBL" id="SMB96032.1"/>
    </source>
</evidence>
<dbReference type="STRING" id="656914.SAMN00017405_1446"/>